<protein>
    <submittedName>
        <fullName evidence="1">Uncharacterized protein</fullName>
    </submittedName>
</protein>
<keyword evidence="2" id="KW-1185">Reference proteome</keyword>
<dbReference type="Proteomes" id="UP000763557">
    <property type="component" value="Unassembled WGS sequence"/>
</dbReference>
<dbReference type="RefSeq" id="WP_217281059.1">
    <property type="nucleotide sequence ID" value="NZ_CBCSGW010000011.1"/>
</dbReference>
<gene>
    <name evidence="1" type="ORF">GC106_53200</name>
</gene>
<name>A0ABX2F9N7_9PSEU</name>
<proteinExistence type="predicted"/>
<dbReference type="EMBL" id="JAAATY010000018">
    <property type="protein sequence ID" value="NRN68079.1"/>
    <property type="molecule type" value="Genomic_DNA"/>
</dbReference>
<comment type="caution">
    <text evidence="1">The sequence shown here is derived from an EMBL/GenBank/DDBJ whole genome shotgun (WGS) entry which is preliminary data.</text>
</comment>
<organism evidence="1 2">
    <name type="scientific">Kibdelosporangium persicum</name>
    <dbReference type="NCBI Taxonomy" id="2698649"/>
    <lineage>
        <taxon>Bacteria</taxon>
        <taxon>Bacillati</taxon>
        <taxon>Actinomycetota</taxon>
        <taxon>Actinomycetes</taxon>
        <taxon>Pseudonocardiales</taxon>
        <taxon>Pseudonocardiaceae</taxon>
        <taxon>Kibdelosporangium</taxon>
    </lineage>
</organism>
<reference evidence="1 2" key="1">
    <citation type="submission" date="2020-01" db="EMBL/GenBank/DDBJ databases">
        <title>Kibdelosporangium persica a novel Actinomycetes from a hot desert in Iran.</title>
        <authorList>
            <person name="Safaei N."/>
            <person name="Zaburannyi N."/>
            <person name="Mueller R."/>
            <person name="Wink J."/>
        </authorList>
    </citation>
    <scope>NUCLEOTIDE SEQUENCE [LARGE SCALE GENOMIC DNA]</scope>
    <source>
        <strain evidence="1 2">4NS15</strain>
    </source>
</reference>
<evidence type="ECO:0000313" key="2">
    <source>
        <dbReference type="Proteomes" id="UP000763557"/>
    </source>
</evidence>
<sequence>MTALPHEKDDTEVPVRATIDLVWRLAELHDPGKVAVEFSGMPLGKARKVSVSLPEELTAAVQERVGKGEFSQYVASAVARQLELDLLAELAETLEAEHGRVPEEYLAEAAAAWPDGE</sequence>
<evidence type="ECO:0000313" key="1">
    <source>
        <dbReference type="EMBL" id="NRN68079.1"/>
    </source>
</evidence>
<accession>A0ABX2F9N7</accession>